<keyword evidence="1" id="KW-0472">Membrane</keyword>
<evidence type="ECO:0000313" key="2">
    <source>
        <dbReference type="EMBL" id="MOY43231.1"/>
    </source>
</evidence>
<accession>A0A4D5S2V6</accession>
<feature type="transmembrane region" description="Helical" evidence="1">
    <location>
        <begin position="55"/>
        <end position="81"/>
    </location>
</feature>
<dbReference type="AlphaFoldDB" id="A0A4D5S2V6"/>
<reference evidence="2" key="1">
    <citation type="submission" date="2019-04" db="EMBL/GenBank/DDBJ databases">
        <title>An insight into the mialome of Ixodes scapularis.</title>
        <authorList>
            <person name="Ribeiro J.M."/>
            <person name="Mather T.N."/>
            <person name="Karim S."/>
        </authorList>
    </citation>
    <scope>NUCLEOTIDE SEQUENCE</scope>
</reference>
<organism evidence="2">
    <name type="scientific">Ixodes scapularis</name>
    <name type="common">Black-legged tick</name>
    <name type="synonym">Deer tick</name>
    <dbReference type="NCBI Taxonomy" id="6945"/>
    <lineage>
        <taxon>Eukaryota</taxon>
        <taxon>Metazoa</taxon>
        <taxon>Ecdysozoa</taxon>
        <taxon>Arthropoda</taxon>
        <taxon>Chelicerata</taxon>
        <taxon>Arachnida</taxon>
        <taxon>Acari</taxon>
        <taxon>Parasitiformes</taxon>
        <taxon>Ixodida</taxon>
        <taxon>Ixodoidea</taxon>
        <taxon>Ixodidae</taxon>
        <taxon>Ixodinae</taxon>
        <taxon>Ixodes</taxon>
    </lineage>
</organism>
<proteinExistence type="predicted"/>
<protein>
    <submittedName>
        <fullName evidence="2">Uncharacterized protein</fullName>
    </submittedName>
</protein>
<sequence>MGKDVLMTSPIMSMALPSWASATVVGTTNIPLQSLTDLSFRTEEGQRACLGHRPAFWAGLLTITHVSEVFGSFLTVILGLHRDIFEVSSTRKRISQICFGVLRMCLFFLHFYIHHPFVSHWLLFVSVLMCE</sequence>
<feature type="transmembrane region" description="Helical" evidence="1">
    <location>
        <begin position="93"/>
        <end position="113"/>
    </location>
</feature>
<keyword evidence="1" id="KW-0812">Transmembrane</keyword>
<dbReference type="EMBL" id="GHJT01009260">
    <property type="protein sequence ID" value="MOY43231.1"/>
    <property type="molecule type" value="Transcribed_RNA"/>
</dbReference>
<keyword evidence="1" id="KW-1133">Transmembrane helix</keyword>
<evidence type="ECO:0000256" key="1">
    <source>
        <dbReference type="SAM" id="Phobius"/>
    </source>
</evidence>
<name>A0A4D5S2V6_IXOSC</name>